<keyword evidence="3" id="KW-1185">Reference proteome</keyword>
<dbReference type="PATRIC" id="fig|1193502.14.peg.1928"/>
<gene>
    <name evidence="2" type="ORF">SHALO_1897</name>
</gene>
<name>A0A1D7TKZ4_9BACT</name>
<dbReference type="AlphaFoldDB" id="A0A1D7TKZ4"/>
<dbReference type="RefSeq" id="WP_069478322.1">
    <property type="nucleotide sequence ID" value="NZ_CP017111.1"/>
</dbReference>
<evidence type="ECO:0000256" key="1">
    <source>
        <dbReference type="SAM" id="SignalP"/>
    </source>
</evidence>
<dbReference type="Pfam" id="PF04402">
    <property type="entry name" value="SIMPL"/>
    <property type="match status" value="1"/>
</dbReference>
<proteinExistence type="predicted"/>
<dbReference type="STRING" id="1193502.SHALO_1897"/>
<dbReference type="Proteomes" id="UP000094609">
    <property type="component" value="Chromosome"/>
</dbReference>
<sequence>MKKSLLFLSLVPLLAMAQMSITTNEHVSEALTPDVLRAQIGFEEENKSADVIKEHLNAIVASVKQFDPKGEFCRGGGYYLAPRYTYKDQKQIFNGYGGTLSFGCDFKSIEHYNTLLSALNKIKAPTVLINQSALTWDVSLKARNSARLAMRTSLLQMATEQALFFSKETKMRCEVSAVAFEGTAPAQPVMMKGMLSRSNASLKEESTPTEAPILRDETLTLDATVNYTCVNEK</sequence>
<reference evidence="3" key="1">
    <citation type="submission" date="2016-08" db="EMBL/GenBank/DDBJ databases">
        <title>Complete genome sequence of the organohalide-respiring Epsilonproteobacterium Sulfurospirillum halorespirans.</title>
        <authorList>
            <person name="Goris T."/>
            <person name="Zimmermann J."/>
            <person name="Schenz B."/>
            <person name="Lemos M."/>
            <person name="Hackermueller J."/>
            <person name="Diekert G."/>
        </authorList>
    </citation>
    <scope>NUCLEOTIDE SEQUENCE [LARGE SCALE GENOMIC DNA]</scope>
    <source>
        <strain>DSM 13726</strain>
        <strain evidence="3">PCE-M2</strain>
    </source>
</reference>
<evidence type="ECO:0000313" key="3">
    <source>
        <dbReference type="Proteomes" id="UP000094609"/>
    </source>
</evidence>
<dbReference type="InterPro" id="IPR007497">
    <property type="entry name" value="SIMPL/DUF541"/>
</dbReference>
<dbReference type="Gene3D" id="3.30.110.170">
    <property type="entry name" value="Protein of unknown function (DUF541), domain 1"/>
    <property type="match status" value="1"/>
</dbReference>
<dbReference type="Gene3D" id="3.30.70.2970">
    <property type="entry name" value="Protein of unknown function (DUF541), domain 2"/>
    <property type="match status" value="1"/>
</dbReference>
<organism evidence="2 3">
    <name type="scientific">Sulfurospirillum halorespirans DSM 13726</name>
    <dbReference type="NCBI Taxonomy" id="1193502"/>
    <lineage>
        <taxon>Bacteria</taxon>
        <taxon>Pseudomonadati</taxon>
        <taxon>Campylobacterota</taxon>
        <taxon>Epsilonproteobacteria</taxon>
        <taxon>Campylobacterales</taxon>
        <taxon>Sulfurospirillaceae</taxon>
        <taxon>Sulfurospirillum</taxon>
    </lineage>
</organism>
<accession>A0A1D7TKZ4</accession>
<keyword evidence="1" id="KW-0732">Signal</keyword>
<feature type="chain" id="PRO_5009099471" evidence="1">
    <location>
        <begin position="18"/>
        <end position="233"/>
    </location>
</feature>
<dbReference type="EMBL" id="CP017111">
    <property type="protein sequence ID" value="AOO65668.1"/>
    <property type="molecule type" value="Genomic_DNA"/>
</dbReference>
<evidence type="ECO:0000313" key="2">
    <source>
        <dbReference type="EMBL" id="AOO65668.1"/>
    </source>
</evidence>
<feature type="signal peptide" evidence="1">
    <location>
        <begin position="1"/>
        <end position="17"/>
    </location>
</feature>
<protein>
    <submittedName>
        <fullName evidence="2">Putative periplasmic protein</fullName>
    </submittedName>
</protein>
<dbReference type="KEGG" id="shal:SHALO_1897"/>